<dbReference type="Pfam" id="PF17181">
    <property type="entry name" value="EPF"/>
    <property type="match status" value="1"/>
</dbReference>
<proteinExistence type="inferred from homology"/>
<dbReference type="GO" id="GO:0005576">
    <property type="term" value="C:extracellular region"/>
    <property type="evidence" value="ECO:0007669"/>
    <property type="project" value="UniProtKB-SubCell"/>
</dbReference>
<sequence length="77" mass="8472">MMIGSSPPICVTKCRGCNPCIAIQVPTNPRTNSFIDSRSWSGSMTSDLHGGTMETRLQSSYKPEDWKCTCGNKIFNP</sequence>
<organism evidence="6 7">
    <name type="scientific">Ceratopteris richardii</name>
    <name type="common">Triangle waterfern</name>
    <dbReference type="NCBI Taxonomy" id="49495"/>
    <lineage>
        <taxon>Eukaryota</taxon>
        <taxon>Viridiplantae</taxon>
        <taxon>Streptophyta</taxon>
        <taxon>Embryophyta</taxon>
        <taxon>Tracheophyta</taxon>
        <taxon>Polypodiopsida</taxon>
        <taxon>Polypodiidae</taxon>
        <taxon>Polypodiales</taxon>
        <taxon>Pteridineae</taxon>
        <taxon>Pteridaceae</taxon>
        <taxon>Parkerioideae</taxon>
        <taxon>Ceratopteris</taxon>
    </lineage>
</organism>
<dbReference type="PANTHER" id="PTHR33109">
    <property type="entry name" value="EPIDERMAL PATTERNING FACTOR-LIKE PROTEIN 4"/>
    <property type="match status" value="1"/>
</dbReference>
<evidence type="ECO:0000256" key="2">
    <source>
        <dbReference type="ARBA" id="ARBA00008127"/>
    </source>
</evidence>
<dbReference type="EMBL" id="CM035409">
    <property type="protein sequence ID" value="KAH7439819.1"/>
    <property type="molecule type" value="Genomic_DNA"/>
</dbReference>
<dbReference type="OMA" id="FIDSRSW"/>
<gene>
    <name evidence="6" type="ORF">KP509_04G077900</name>
</gene>
<keyword evidence="3" id="KW-0964">Secreted</keyword>
<evidence type="ECO:0000313" key="7">
    <source>
        <dbReference type="Proteomes" id="UP000825935"/>
    </source>
</evidence>
<name>A0A8T2V6D7_CERRI</name>
<keyword evidence="7" id="KW-1185">Reference proteome</keyword>
<evidence type="ECO:0008006" key="8">
    <source>
        <dbReference type="Google" id="ProtNLM"/>
    </source>
</evidence>
<keyword evidence="5" id="KW-1015">Disulfide bond</keyword>
<evidence type="ECO:0000256" key="3">
    <source>
        <dbReference type="ARBA" id="ARBA00022525"/>
    </source>
</evidence>
<accession>A0A8T2V6D7</accession>
<protein>
    <recommendedName>
        <fullName evidence="8">Epidermal patterning factor-like protein</fullName>
    </recommendedName>
</protein>
<reference evidence="6" key="1">
    <citation type="submission" date="2021-08" db="EMBL/GenBank/DDBJ databases">
        <title>WGS assembly of Ceratopteris richardii.</title>
        <authorList>
            <person name="Marchant D.B."/>
            <person name="Chen G."/>
            <person name="Jenkins J."/>
            <person name="Shu S."/>
            <person name="Leebens-Mack J."/>
            <person name="Grimwood J."/>
            <person name="Schmutz J."/>
            <person name="Soltis P."/>
            <person name="Soltis D."/>
            <person name="Chen Z.-H."/>
        </authorList>
    </citation>
    <scope>NUCLEOTIDE SEQUENCE</scope>
    <source>
        <strain evidence="6">Whitten #5841</strain>
        <tissue evidence="6">Leaf</tissue>
    </source>
</reference>
<evidence type="ECO:0000313" key="6">
    <source>
        <dbReference type="EMBL" id="KAH7439819.1"/>
    </source>
</evidence>
<comment type="similarity">
    <text evidence="2">Belongs to the plant cysteine rich small secretory peptide family. Epidermal patterning factor subfamily.</text>
</comment>
<dbReference type="OrthoDB" id="1922142at2759"/>
<evidence type="ECO:0000256" key="5">
    <source>
        <dbReference type="ARBA" id="ARBA00023157"/>
    </source>
</evidence>
<keyword evidence="4" id="KW-0732">Signal</keyword>
<comment type="subcellular location">
    <subcellularLocation>
        <location evidence="1">Secreted</location>
    </subcellularLocation>
</comment>
<evidence type="ECO:0000256" key="1">
    <source>
        <dbReference type="ARBA" id="ARBA00004613"/>
    </source>
</evidence>
<dbReference type="InterPro" id="IPR039455">
    <property type="entry name" value="EPFL"/>
</dbReference>
<evidence type="ECO:0000256" key="4">
    <source>
        <dbReference type="ARBA" id="ARBA00022729"/>
    </source>
</evidence>
<comment type="caution">
    <text evidence="6">The sequence shown here is derived from an EMBL/GenBank/DDBJ whole genome shotgun (WGS) entry which is preliminary data.</text>
</comment>
<dbReference type="Proteomes" id="UP000825935">
    <property type="component" value="Chromosome 4"/>
</dbReference>
<dbReference type="GO" id="GO:0010052">
    <property type="term" value="P:guard cell differentiation"/>
    <property type="evidence" value="ECO:0007669"/>
    <property type="project" value="TreeGrafter"/>
</dbReference>
<dbReference type="PANTHER" id="PTHR33109:SF3">
    <property type="entry name" value="EPIDERMAL PATTERNING FACTOR-LIKE PROTEIN"/>
    <property type="match status" value="1"/>
</dbReference>
<dbReference type="AlphaFoldDB" id="A0A8T2V6D7"/>